<name>O41140_PBCV1</name>
<reference evidence="2 3" key="5">
    <citation type="journal article" date="1997" name="Virology">
        <title>Analysis of 74 kb of DNA located at the right end of the 330-kb chlorella virus PBCV-1 genome.</title>
        <authorList>
            <person name="Li Y."/>
            <person name="Lu Z."/>
            <person name="Sun L."/>
            <person name="Ropp S."/>
            <person name="Kutish G.F."/>
            <person name="Rock D.L."/>
            <person name="Van Etten J.L."/>
        </authorList>
    </citation>
    <scope>NUCLEOTIDE SEQUENCE [LARGE SCALE GENOMIC DNA]</scope>
</reference>
<organismHost>
    <name type="scientific">Chlorella</name>
    <dbReference type="NCBI Taxonomy" id="3071"/>
</organismHost>
<keyword evidence="3" id="KW-1185">Reference proteome</keyword>
<dbReference type="KEGG" id="vg:917943"/>
<keyword evidence="1" id="KW-0472">Membrane</keyword>
<reference evidence="2 3" key="8">
    <citation type="journal article" date="2010" name="J. Virol.">
        <title>Microarray analysis of Paramecium bursaria chlorella virus 1 transcription.</title>
        <authorList>
            <person name="Yanai-Balser G.M."/>
            <person name="Duncan G.A."/>
            <person name="Eudy J.D."/>
            <person name="Wang D."/>
            <person name="Li X."/>
            <person name="Agarkova I.V."/>
            <person name="Dunigan D.D."/>
            <person name="Van Etten J.L."/>
        </authorList>
    </citation>
    <scope>NUCLEOTIDE SEQUENCE [LARGE SCALE GENOMIC DNA]</scope>
</reference>
<reference evidence="2 3" key="3">
    <citation type="journal article" date="1996" name="Virology">
        <title>Analysis of 94 kb of the chlorella virus PBCV-1 330-kb genome: map positions 88 to 182.</title>
        <authorList>
            <person name="Lu Z."/>
            <person name="Li Y."/>
            <person name="Que Q."/>
            <person name="Kutish G.F."/>
            <person name="Rock D.L."/>
            <person name="Van Etten J.L."/>
        </authorList>
    </citation>
    <scope>NUCLEOTIDE SEQUENCE [LARGE SCALE GENOMIC DNA]</scope>
</reference>
<reference evidence="2 3" key="1">
    <citation type="journal article" date="1995" name="Virology">
        <title>Analysis of 45 kb of DNA located at the left end of the chlorella virus PBCV-1 genome.</title>
        <authorList>
            <person name="Lu Z."/>
            <person name="Li Y."/>
            <person name="Zhang Y."/>
            <person name="Kutish G.F."/>
            <person name="Rock D.L."/>
            <person name="Van Etten J.L."/>
        </authorList>
    </citation>
    <scope>NUCLEOTIDE SEQUENCE [LARGE SCALE GENOMIC DNA]</scope>
</reference>
<evidence type="ECO:0000313" key="2">
    <source>
        <dbReference type="EMBL" id="AAC96976.1"/>
    </source>
</evidence>
<reference evidence="2 3" key="7">
    <citation type="journal article" date="2000" name="Virology">
        <title>Characterization of a beta-1,3-glucanase encoded by chlorella virus PBCV-1.</title>
        <authorList>
            <person name="Sun L."/>
            <person name="Gurnon J.R."/>
            <person name="Adams B.J."/>
            <person name="Graves M.V."/>
            <person name="Van Etten J.L."/>
        </authorList>
    </citation>
    <scope>NUCLEOTIDE SEQUENCE [LARGE SCALE GENOMIC DNA]</scope>
</reference>
<accession>O41140</accession>
<gene>
    <name evidence="2" type="primary">A658R</name>
</gene>
<keyword evidence="1" id="KW-1133">Transmembrane helix</keyword>
<reference evidence="2 3" key="6">
    <citation type="journal article" date="1999" name="Virology">
        <title>Chlorella virus PBCV-1 encodes a functional homospermidine synthase.</title>
        <authorList>
            <person name="Kaiser A."/>
            <person name="Vollmert M."/>
            <person name="Tholl D."/>
            <person name="Graves M.V."/>
            <person name="Gurnon J.R."/>
            <person name="Xing W."/>
            <person name="Lisec A.D."/>
            <person name="Nickerson K.W."/>
            <person name="Van Etten J.L."/>
        </authorList>
    </citation>
    <scope>NUCLEOTIDE SEQUENCE [LARGE SCALE GENOMIC DNA]</scope>
</reference>
<dbReference type="GeneID" id="917943"/>
<dbReference type="EMBL" id="JF411744">
    <property type="protein sequence ID" value="AAC96976.1"/>
    <property type="molecule type" value="Genomic_DNA"/>
</dbReference>
<reference evidence="2 3" key="2">
    <citation type="journal article" date="1995" name="Virology">
        <title>Analysis of 43 kb of the Chlorella virus PBCV-1 330-kb genome: map positions 45 to 88.</title>
        <authorList>
            <person name="Li Y."/>
            <person name="Lu Z."/>
            <person name="Burbank D.E."/>
            <person name="Kutish G.F."/>
            <person name="Rock D.L."/>
            <person name="Van Etten J.L."/>
        </authorList>
    </citation>
    <scope>NUCLEOTIDE SEQUENCE [LARGE SCALE GENOMIC DNA]</scope>
</reference>
<keyword evidence="1" id="KW-0812">Transmembrane</keyword>
<protein>
    <submittedName>
        <fullName evidence="2">Uncharacterized protein</fullName>
    </submittedName>
</protein>
<dbReference type="PIR" id="T18160">
    <property type="entry name" value="T18160"/>
</dbReference>
<evidence type="ECO:0000313" key="3">
    <source>
        <dbReference type="Proteomes" id="UP000000862"/>
    </source>
</evidence>
<dbReference type="Proteomes" id="UP000000862">
    <property type="component" value="Segment"/>
</dbReference>
<feature type="transmembrane region" description="Helical" evidence="1">
    <location>
        <begin position="16"/>
        <end position="35"/>
    </location>
</feature>
<evidence type="ECO:0000256" key="1">
    <source>
        <dbReference type="SAM" id="Phobius"/>
    </source>
</evidence>
<dbReference type="RefSeq" id="NP_049014.1">
    <property type="nucleotide sequence ID" value="NC_000852.5"/>
</dbReference>
<proteinExistence type="predicted"/>
<organism evidence="2 3">
    <name type="scientific">Paramecium bursaria Chlorella virus 1</name>
    <name type="common">PBCV-1</name>
    <dbReference type="NCBI Taxonomy" id="10506"/>
    <lineage>
        <taxon>Viruses</taxon>
        <taxon>Varidnaviria</taxon>
        <taxon>Bamfordvirae</taxon>
        <taxon>Nucleocytoviricota</taxon>
        <taxon>Megaviricetes</taxon>
        <taxon>Algavirales</taxon>
        <taxon>Phycodnaviridae</taxon>
        <taxon>Chlorovirus</taxon>
        <taxon>Chlorovirus vanettense</taxon>
    </lineage>
</organism>
<sequence>MSCVSCFEFIVASEGFVSSMISGSVMIFLVARVFFTIIKNLRNVNINFLNVYLCNWIIHFYELCYLQSFESEYIVQTWFLGCCKRRYHSNVKSVS</sequence>
<reference evidence="2 3" key="4">
    <citation type="journal article" date="1996" name="Virology">
        <title>Analysis of 76 kb of the chlorella virus PBCV-1 330-kb genome: map positions 182 to 258.</title>
        <authorList>
            <person name="Kutish G.F."/>
            <person name="Li Y."/>
            <person name="Lu Z."/>
            <person name="Furuta M."/>
            <person name="Rock D.L."/>
            <person name="Van Etten J.L."/>
        </authorList>
    </citation>
    <scope>NUCLEOTIDE SEQUENCE [LARGE SCALE GENOMIC DNA]</scope>
</reference>